<name>A0A392TJ43_9FABA</name>
<feature type="compositionally biased region" description="Acidic residues" evidence="1">
    <location>
        <begin position="29"/>
        <end position="47"/>
    </location>
</feature>
<evidence type="ECO:0000313" key="2">
    <source>
        <dbReference type="EMBL" id="MCI60604.1"/>
    </source>
</evidence>
<dbReference type="Proteomes" id="UP000265520">
    <property type="component" value="Unassembled WGS sequence"/>
</dbReference>
<reference evidence="2 3" key="1">
    <citation type="journal article" date="2018" name="Front. Plant Sci.">
        <title>Red Clover (Trifolium pratense) and Zigzag Clover (T. medium) - A Picture of Genomic Similarities and Differences.</title>
        <authorList>
            <person name="Dluhosova J."/>
            <person name="Istvanek J."/>
            <person name="Nedelnik J."/>
            <person name="Repkova J."/>
        </authorList>
    </citation>
    <scope>NUCLEOTIDE SEQUENCE [LARGE SCALE GENOMIC DNA]</scope>
    <source>
        <strain evidence="3">cv. 10/8</strain>
        <tissue evidence="2">Leaf</tissue>
    </source>
</reference>
<sequence length="89" mass="9406">GKGDSAHVVEGSSDEGYENGETLVVSSWEPEESETLDSSDSCDDGELGDFELGLVSEVLGRSCVLQGEEHGGYTLVETQFEVESSDNGT</sequence>
<protein>
    <submittedName>
        <fullName evidence="2">Uncharacterized protein</fullName>
    </submittedName>
</protein>
<feature type="region of interest" description="Disordered" evidence="1">
    <location>
        <begin position="1"/>
        <end position="20"/>
    </location>
</feature>
<feature type="non-terminal residue" evidence="2">
    <location>
        <position position="89"/>
    </location>
</feature>
<feature type="non-terminal residue" evidence="2">
    <location>
        <position position="1"/>
    </location>
</feature>
<comment type="caution">
    <text evidence="2">The sequence shown here is derived from an EMBL/GenBank/DDBJ whole genome shotgun (WGS) entry which is preliminary data.</text>
</comment>
<dbReference type="AlphaFoldDB" id="A0A392TJ43"/>
<keyword evidence="3" id="KW-1185">Reference proteome</keyword>
<dbReference type="EMBL" id="LXQA010584674">
    <property type="protein sequence ID" value="MCI60604.1"/>
    <property type="molecule type" value="Genomic_DNA"/>
</dbReference>
<evidence type="ECO:0000256" key="1">
    <source>
        <dbReference type="SAM" id="MobiDB-lite"/>
    </source>
</evidence>
<feature type="region of interest" description="Disordered" evidence="1">
    <location>
        <begin position="28"/>
        <end position="47"/>
    </location>
</feature>
<accession>A0A392TJ43</accession>
<proteinExistence type="predicted"/>
<organism evidence="2 3">
    <name type="scientific">Trifolium medium</name>
    <dbReference type="NCBI Taxonomy" id="97028"/>
    <lineage>
        <taxon>Eukaryota</taxon>
        <taxon>Viridiplantae</taxon>
        <taxon>Streptophyta</taxon>
        <taxon>Embryophyta</taxon>
        <taxon>Tracheophyta</taxon>
        <taxon>Spermatophyta</taxon>
        <taxon>Magnoliopsida</taxon>
        <taxon>eudicotyledons</taxon>
        <taxon>Gunneridae</taxon>
        <taxon>Pentapetalae</taxon>
        <taxon>rosids</taxon>
        <taxon>fabids</taxon>
        <taxon>Fabales</taxon>
        <taxon>Fabaceae</taxon>
        <taxon>Papilionoideae</taxon>
        <taxon>50 kb inversion clade</taxon>
        <taxon>NPAAA clade</taxon>
        <taxon>Hologalegina</taxon>
        <taxon>IRL clade</taxon>
        <taxon>Trifolieae</taxon>
        <taxon>Trifolium</taxon>
    </lineage>
</organism>
<evidence type="ECO:0000313" key="3">
    <source>
        <dbReference type="Proteomes" id="UP000265520"/>
    </source>
</evidence>